<reference evidence="2 3" key="1">
    <citation type="journal article" date="2015" name="Genome Announc.">
        <title>Expanding the biotechnology potential of lactobacilli through comparative genomics of 213 strains and associated genera.</title>
        <authorList>
            <person name="Sun Z."/>
            <person name="Harris H.M."/>
            <person name="McCann A."/>
            <person name="Guo C."/>
            <person name="Argimon S."/>
            <person name="Zhang W."/>
            <person name="Yang X."/>
            <person name="Jeffery I.B."/>
            <person name="Cooney J.C."/>
            <person name="Kagawa T.F."/>
            <person name="Liu W."/>
            <person name="Song Y."/>
            <person name="Salvetti E."/>
            <person name="Wrobel A."/>
            <person name="Rasinkangas P."/>
            <person name="Parkhill J."/>
            <person name="Rea M.C."/>
            <person name="O'Sullivan O."/>
            <person name="Ritari J."/>
            <person name="Douillard F.P."/>
            <person name="Paul Ross R."/>
            <person name="Yang R."/>
            <person name="Briner A.E."/>
            <person name="Felis G.E."/>
            <person name="de Vos W.M."/>
            <person name="Barrangou R."/>
            <person name="Klaenhammer T.R."/>
            <person name="Caufield P.W."/>
            <person name="Cui Y."/>
            <person name="Zhang H."/>
            <person name="O'Toole P.W."/>
        </authorList>
    </citation>
    <scope>NUCLEOTIDE SEQUENCE [LARGE SCALE GENOMIC DNA]</scope>
    <source>
        <strain evidence="2 3">DSM 26202</strain>
    </source>
</reference>
<dbReference type="Gene3D" id="3.20.20.100">
    <property type="entry name" value="NADP-dependent oxidoreductase domain"/>
    <property type="match status" value="1"/>
</dbReference>
<evidence type="ECO:0000313" key="3">
    <source>
        <dbReference type="Proteomes" id="UP000051884"/>
    </source>
</evidence>
<evidence type="ECO:0000313" key="2">
    <source>
        <dbReference type="EMBL" id="KRO11162.1"/>
    </source>
</evidence>
<keyword evidence="3" id="KW-1185">Reference proteome</keyword>
<gene>
    <name evidence="2" type="ORF">IV59_GL000914</name>
</gene>
<comment type="caution">
    <text evidence="2">The sequence shown here is derived from an EMBL/GenBank/DDBJ whole genome shotgun (WGS) entry which is preliminary data.</text>
</comment>
<dbReference type="InterPro" id="IPR020471">
    <property type="entry name" value="AKR"/>
</dbReference>
<organism evidence="2 3">
    <name type="scientific">Paucilactobacillus hokkaidonensis</name>
    <dbReference type="NCBI Taxonomy" id="1193095"/>
    <lineage>
        <taxon>Bacteria</taxon>
        <taxon>Bacillati</taxon>
        <taxon>Bacillota</taxon>
        <taxon>Bacilli</taxon>
        <taxon>Lactobacillales</taxon>
        <taxon>Lactobacillaceae</taxon>
        <taxon>Paucilactobacillus</taxon>
    </lineage>
</organism>
<name>A0ABR5Q7J6_9LACO</name>
<dbReference type="Proteomes" id="UP000051884">
    <property type="component" value="Unassembled WGS sequence"/>
</dbReference>
<dbReference type="SUPFAM" id="SSF51430">
    <property type="entry name" value="NAD(P)-linked oxidoreductase"/>
    <property type="match status" value="1"/>
</dbReference>
<dbReference type="EMBL" id="JQCH01000002">
    <property type="protein sequence ID" value="KRO11162.1"/>
    <property type="molecule type" value="Genomic_DNA"/>
</dbReference>
<protein>
    <submittedName>
        <fullName evidence="2">Aldo keto reductase 2 family oxidoreductase</fullName>
    </submittedName>
</protein>
<accession>A0ABR5Q7J6</accession>
<dbReference type="PRINTS" id="PR00069">
    <property type="entry name" value="ALDKETRDTASE"/>
</dbReference>
<proteinExistence type="predicted"/>
<feature type="domain" description="NADP-dependent oxidoreductase" evidence="1">
    <location>
        <begin position="19"/>
        <end position="310"/>
    </location>
</feature>
<sequence length="320" mass="35699">MANLKTIKLGQSGLEASQIALGIMRMGSLSVADATKVIETTYNAGVNFYDAADIYLNGKSEKTFGEALKQASFSRDDIYIQSKGGIVLDPSRSNGDLVFGQRYDFSKQHLLEAVDGILQRLDIDYLDSFLLHRPDALMEPEEIADAFNELQASGKVRHFGVSNFNGSQIDVLQSYLNQKLIVDQLQFGVMHTGMVDSGIHVNMTDADSVDHDSGLLEYLRFHKMNIQAWSPYQYGMFEGAFIDNPKFPELNAKLQEVADKYNVTKNAIATAWITRMPQNIQVLLGSMNPKHLQESIAGADVQLDKQEWYDIYFAAGHTLP</sequence>
<dbReference type="PANTHER" id="PTHR43364">
    <property type="entry name" value="NADH-SPECIFIC METHYLGLYOXAL REDUCTASE-RELATED"/>
    <property type="match status" value="1"/>
</dbReference>
<dbReference type="CDD" id="cd19092">
    <property type="entry name" value="AKR_BsYcsN_EcYdhF-like"/>
    <property type="match status" value="1"/>
</dbReference>
<dbReference type="Pfam" id="PF00248">
    <property type="entry name" value="Aldo_ket_red"/>
    <property type="match status" value="1"/>
</dbReference>
<dbReference type="PANTHER" id="PTHR43364:SF1">
    <property type="entry name" value="OXIDOREDUCTASE YDHF"/>
    <property type="match status" value="1"/>
</dbReference>
<dbReference type="InterPro" id="IPR050523">
    <property type="entry name" value="AKR_Detox_Biosynth"/>
</dbReference>
<dbReference type="InterPro" id="IPR036812">
    <property type="entry name" value="NAD(P)_OxRdtase_dom_sf"/>
</dbReference>
<evidence type="ECO:0000259" key="1">
    <source>
        <dbReference type="Pfam" id="PF00248"/>
    </source>
</evidence>
<dbReference type="InterPro" id="IPR023210">
    <property type="entry name" value="NADP_OxRdtase_dom"/>
</dbReference>